<protein>
    <submittedName>
        <fullName evidence="3">Spore maturation protein A</fullName>
    </submittedName>
</protein>
<comment type="caution">
    <text evidence="3">The sequence shown here is derived from an EMBL/GenBank/DDBJ whole genome shotgun (WGS) entry which is preliminary data.</text>
</comment>
<proteinExistence type="predicted"/>
<dbReference type="Pfam" id="PF07670">
    <property type="entry name" value="Gate"/>
    <property type="match status" value="1"/>
</dbReference>
<feature type="transmembrane region" description="Helical" evidence="1">
    <location>
        <begin position="169"/>
        <end position="188"/>
    </location>
</feature>
<dbReference type="RefSeq" id="WP_262398937.1">
    <property type="nucleotide sequence ID" value="NZ_JACRTB010000003.1"/>
</dbReference>
<dbReference type="InterPro" id="IPR011642">
    <property type="entry name" value="Gate_dom"/>
</dbReference>
<evidence type="ECO:0000256" key="1">
    <source>
        <dbReference type="SAM" id="Phobius"/>
    </source>
</evidence>
<keyword evidence="1" id="KW-0812">Transmembrane</keyword>
<keyword evidence="1" id="KW-1133">Transmembrane helix</keyword>
<feature type="domain" description="Nucleoside transporter/FeoB GTPase Gate" evidence="2">
    <location>
        <begin position="42"/>
        <end position="152"/>
    </location>
</feature>
<name>A0ABR7NHZ0_9FIRM</name>
<keyword evidence="1" id="KW-0472">Membrane</keyword>
<dbReference type="Proteomes" id="UP000658131">
    <property type="component" value="Unassembled WGS sequence"/>
</dbReference>
<organism evidence="3 4">
    <name type="scientific">Yanshouia hominis</name>
    <dbReference type="NCBI Taxonomy" id="2763673"/>
    <lineage>
        <taxon>Bacteria</taxon>
        <taxon>Bacillati</taxon>
        <taxon>Bacillota</taxon>
        <taxon>Clostridia</taxon>
        <taxon>Eubacteriales</taxon>
        <taxon>Oscillospiraceae</taxon>
        <taxon>Yanshouia</taxon>
    </lineage>
</organism>
<gene>
    <name evidence="3" type="ORF">H8717_02550</name>
</gene>
<evidence type="ECO:0000259" key="2">
    <source>
        <dbReference type="Pfam" id="PF07670"/>
    </source>
</evidence>
<keyword evidence="4" id="KW-1185">Reference proteome</keyword>
<reference evidence="3 4" key="1">
    <citation type="submission" date="2020-08" db="EMBL/GenBank/DDBJ databases">
        <title>Genome public.</title>
        <authorList>
            <person name="Liu C."/>
            <person name="Sun Q."/>
        </authorList>
    </citation>
    <scope>NUCLEOTIDE SEQUENCE [LARGE SCALE GENOMIC DNA]</scope>
    <source>
        <strain evidence="3 4">BX1</strain>
    </source>
</reference>
<evidence type="ECO:0000313" key="3">
    <source>
        <dbReference type="EMBL" id="MBC8575293.1"/>
    </source>
</evidence>
<sequence>MMTILFCGMILSGILLGGLTGRMPQVSQAAIEQSGEAVRLTLSLLGNFCLWGGMMKVAEQSGLTRAAARAFAPLTRRLFRGIDTGGAAMRAITMNLTANLLGLGNAATPLGITAMKELKKEERAHNAATDNMALFVVMNTASLQLIPTTTAMLRSAAGCEHPLDILPSVWIASAVSVVCGIVMAKLLAGRRAKR</sequence>
<dbReference type="EMBL" id="JACRTB010000003">
    <property type="protein sequence ID" value="MBC8575293.1"/>
    <property type="molecule type" value="Genomic_DNA"/>
</dbReference>
<accession>A0ABR7NHZ0</accession>
<evidence type="ECO:0000313" key="4">
    <source>
        <dbReference type="Proteomes" id="UP000658131"/>
    </source>
</evidence>